<dbReference type="EMBL" id="UZAU01000369">
    <property type="status" value="NOT_ANNOTATED_CDS"/>
    <property type="molecule type" value="Genomic_DNA"/>
</dbReference>
<proteinExistence type="predicted"/>
<evidence type="ECO:0000259" key="1">
    <source>
        <dbReference type="Pfam" id="PF13456"/>
    </source>
</evidence>
<dbReference type="AlphaFoldDB" id="A0A803PJ05"/>
<feature type="domain" description="RNase H type-1" evidence="1">
    <location>
        <begin position="41"/>
        <end position="129"/>
    </location>
</feature>
<dbReference type="PANTHER" id="PTHR47074:SF11">
    <property type="entry name" value="REVERSE TRANSCRIPTASE-LIKE PROTEIN"/>
    <property type="match status" value="1"/>
</dbReference>
<accession>A0A803PJ05</accession>
<dbReference type="InterPro" id="IPR002156">
    <property type="entry name" value="RNaseH_domain"/>
</dbReference>
<evidence type="ECO:0000313" key="2">
    <source>
        <dbReference type="EnsemblPlants" id="cds.evm.model.04.855"/>
    </source>
</evidence>
<organism evidence="2 3">
    <name type="scientific">Cannabis sativa</name>
    <name type="common">Hemp</name>
    <name type="synonym">Marijuana</name>
    <dbReference type="NCBI Taxonomy" id="3483"/>
    <lineage>
        <taxon>Eukaryota</taxon>
        <taxon>Viridiplantae</taxon>
        <taxon>Streptophyta</taxon>
        <taxon>Embryophyta</taxon>
        <taxon>Tracheophyta</taxon>
        <taxon>Spermatophyta</taxon>
        <taxon>Magnoliopsida</taxon>
        <taxon>eudicotyledons</taxon>
        <taxon>Gunneridae</taxon>
        <taxon>Pentapetalae</taxon>
        <taxon>rosids</taxon>
        <taxon>fabids</taxon>
        <taxon>Rosales</taxon>
        <taxon>Cannabaceae</taxon>
        <taxon>Cannabis</taxon>
    </lineage>
</organism>
<dbReference type="GO" id="GO:0003676">
    <property type="term" value="F:nucleic acid binding"/>
    <property type="evidence" value="ECO:0007669"/>
    <property type="project" value="InterPro"/>
</dbReference>
<dbReference type="EnsemblPlants" id="evm.model.04.855">
    <property type="protein sequence ID" value="cds.evm.model.04.855"/>
    <property type="gene ID" value="evm.TU.04.855"/>
</dbReference>
<dbReference type="Pfam" id="PF13456">
    <property type="entry name" value="RVT_3"/>
    <property type="match status" value="1"/>
</dbReference>
<dbReference type="Gramene" id="evm.model.04.855">
    <property type="protein sequence ID" value="cds.evm.model.04.855"/>
    <property type="gene ID" value="evm.TU.04.855"/>
</dbReference>
<dbReference type="InterPro" id="IPR052929">
    <property type="entry name" value="RNase_H-like_EbsB-rel"/>
</dbReference>
<sequence length="155" mass="17254">MLIDYSQAKENDRALHESQSVGLKAPEVWSLPPPGLAKLSTDAAIYLSNNKSGLPRILRNSNGDTITALAIPYPRTGQPQIQEAKALILSLKWFLSEEFPIHFTEMDCKNIIDALNSLSDSASIFGHLIALCRGTKISHVHRSANIYPTTWARWR</sequence>
<name>A0A803PJ05_CANSA</name>
<reference evidence="2" key="2">
    <citation type="submission" date="2021-03" db="UniProtKB">
        <authorList>
            <consortium name="EnsemblPlants"/>
        </authorList>
    </citation>
    <scope>IDENTIFICATION</scope>
</reference>
<dbReference type="PANTHER" id="PTHR47074">
    <property type="entry name" value="BNAC02G40300D PROTEIN"/>
    <property type="match status" value="1"/>
</dbReference>
<protein>
    <recommendedName>
        <fullName evidence="1">RNase H type-1 domain-containing protein</fullName>
    </recommendedName>
</protein>
<evidence type="ECO:0000313" key="3">
    <source>
        <dbReference type="Proteomes" id="UP000596661"/>
    </source>
</evidence>
<reference evidence="2" key="1">
    <citation type="submission" date="2018-11" db="EMBL/GenBank/DDBJ databases">
        <authorList>
            <person name="Grassa J C."/>
        </authorList>
    </citation>
    <scope>NUCLEOTIDE SEQUENCE [LARGE SCALE GENOMIC DNA]</scope>
</reference>
<dbReference type="Proteomes" id="UP000596661">
    <property type="component" value="Chromosome 4"/>
</dbReference>
<keyword evidence="3" id="KW-1185">Reference proteome</keyword>
<dbReference type="GO" id="GO:0004523">
    <property type="term" value="F:RNA-DNA hybrid ribonuclease activity"/>
    <property type="evidence" value="ECO:0007669"/>
    <property type="project" value="InterPro"/>
</dbReference>